<keyword evidence="9" id="KW-1185">Reference proteome</keyword>
<evidence type="ECO:0000313" key="9">
    <source>
        <dbReference type="Proteomes" id="UP000589626"/>
    </source>
</evidence>
<dbReference type="InterPro" id="IPR007816">
    <property type="entry name" value="ResB-like_domain"/>
</dbReference>
<keyword evidence="4 6" id="KW-1133">Transmembrane helix</keyword>
<feature type="transmembrane region" description="Helical" evidence="6">
    <location>
        <begin position="92"/>
        <end position="110"/>
    </location>
</feature>
<comment type="caution">
    <text evidence="8">The sequence shown here is derived from an EMBL/GenBank/DDBJ whole genome shotgun (WGS) entry which is preliminary data.</text>
</comment>
<evidence type="ECO:0000256" key="4">
    <source>
        <dbReference type="ARBA" id="ARBA00022989"/>
    </source>
</evidence>
<name>A0A7W4VVZ8_9ACTN</name>
<evidence type="ECO:0000313" key="8">
    <source>
        <dbReference type="EMBL" id="MBB3042801.1"/>
    </source>
</evidence>
<evidence type="ECO:0000256" key="2">
    <source>
        <dbReference type="ARBA" id="ARBA00022692"/>
    </source>
</evidence>
<feature type="transmembrane region" description="Helical" evidence="6">
    <location>
        <begin position="183"/>
        <end position="204"/>
    </location>
</feature>
<evidence type="ECO:0000259" key="7">
    <source>
        <dbReference type="Pfam" id="PF05140"/>
    </source>
</evidence>
<sequence>MNTALSTRPPEDDRRPGDLTFRELLRWIWRQVTSMRTALVLLLLLALAAIPGSVIPQEGVDALKTSNWQDDHPKLTPIYERLGLFSVYDSPWFSAIYILLMISLVGCIVPRTVHYWRGLRAQPPKAPRNLTRLPDHAAYTTTDAPDEILERARAALKRRRYRLIDGDDSISAERGYLREAGNLVFHLSVLVVLVGFALGGLFGYKGGVILLIGNDYGFANNLTQYDEFNPGSLFRADEMEPFSFKIDDFDVDWLTTGPRAGLARGFESHVTYQTSPDAPEKSYNLRVNHPLSIGDTDIFLIGHGYAPVITIRDGNGDVVTDGPTIFLPTSQSLQSIGVVKAPDANPTQIGLEGEFYPTVAFSKQTGSYYSLLGKPLDPMVSMLVYTGDLGMNDGTPQSVYSLDKSRTTMLTKKDGTPYRIDLREGESVELPDGLGTVSFDGLERWNKIQISQTPGKWIALAGVVLSLIGLLGSLFIRPRRVWVRARRDGDGTLVEVAALDRSGSGDVAAVVDELVEALQREDRS</sequence>
<evidence type="ECO:0000256" key="3">
    <source>
        <dbReference type="ARBA" id="ARBA00022748"/>
    </source>
</evidence>
<evidence type="ECO:0000256" key="6">
    <source>
        <dbReference type="SAM" id="Phobius"/>
    </source>
</evidence>
<dbReference type="Pfam" id="PF05140">
    <property type="entry name" value="ResB"/>
    <property type="match status" value="1"/>
</dbReference>
<proteinExistence type="predicted"/>
<dbReference type="GO" id="GO:0016020">
    <property type="term" value="C:membrane"/>
    <property type="evidence" value="ECO:0007669"/>
    <property type="project" value="UniProtKB-SubCell"/>
</dbReference>
<dbReference type="EMBL" id="JACHWR010000002">
    <property type="protein sequence ID" value="MBB3042801.1"/>
    <property type="molecule type" value="Genomic_DNA"/>
</dbReference>
<dbReference type="Proteomes" id="UP000589626">
    <property type="component" value="Unassembled WGS sequence"/>
</dbReference>
<dbReference type="RefSeq" id="WP_183592727.1">
    <property type="nucleotide sequence ID" value="NZ_JACHWR010000002.1"/>
</dbReference>
<accession>A0A7W4VVZ8</accession>
<dbReference type="GO" id="GO:0017004">
    <property type="term" value="P:cytochrome complex assembly"/>
    <property type="evidence" value="ECO:0007669"/>
    <property type="project" value="UniProtKB-KW"/>
</dbReference>
<feature type="transmembrane region" description="Helical" evidence="6">
    <location>
        <begin position="457"/>
        <end position="476"/>
    </location>
</feature>
<reference evidence="8 9" key="1">
    <citation type="submission" date="2020-08" db="EMBL/GenBank/DDBJ databases">
        <title>Sequencing the genomes of 1000 actinobacteria strains.</title>
        <authorList>
            <person name="Klenk H.-P."/>
        </authorList>
    </citation>
    <scope>NUCLEOTIDE SEQUENCE [LARGE SCALE GENOMIC DNA]</scope>
    <source>
        <strain evidence="8 9">DSM 105498</strain>
    </source>
</reference>
<keyword evidence="3" id="KW-0201">Cytochrome c-type biogenesis</keyword>
<keyword evidence="2 6" id="KW-0812">Transmembrane</keyword>
<dbReference type="InterPro" id="IPR023494">
    <property type="entry name" value="Cyt_c_bgen_Ccs1/CcsB/ResB"/>
</dbReference>
<dbReference type="AlphaFoldDB" id="A0A7W4VVZ8"/>
<organism evidence="8 9">
    <name type="scientific">Nocardioides soli</name>
    <dbReference type="NCBI Taxonomy" id="1036020"/>
    <lineage>
        <taxon>Bacteria</taxon>
        <taxon>Bacillati</taxon>
        <taxon>Actinomycetota</taxon>
        <taxon>Actinomycetes</taxon>
        <taxon>Propionibacteriales</taxon>
        <taxon>Nocardioidaceae</taxon>
        <taxon>Nocardioides</taxon>
    </lineage>
</organism>
<evidence type="ECO:0000256" key="1">
    <source>
        <dbReference type="ARBA" id="ARBA00004141"/>
    </source>
</evidence>
<feature type="domain" description="ResB-like" evidence="7">
    <location>
        <begin position="35"/>
        <end position="506"/>
    </location>
</feature>
<keyword evidence="5 6" id="KW-0472">Membrane</keyword>
<gene>
    <name evidence="8" type="ORF">FHU40_002619</name>
</gene>
<comment type="subcellular location">
    <subcellularLocation>
        <location evidence="1">Membrane</location>
        <topology evidence="1">Multi-pass membrane protein</topology>
    </subcellularLocation>
</comment>
<dbReference type="PANTHER" id="PTHR31566:SF0">
    <property type="entry name" value="CYTOCHROME C BIOGENESIS PROTEIN CCS1, CHLOROPLASTIC"/>
    <property type="match status" value="1"/>
</dbReference>
<evidence type="ECO:0000256" key="5">
    <source>
        <dbReference type="ARBA" id="ARBA00023136"/>
    </source>
</evidence>
<dbReference type="PANTHER" id="PTHR31566">
    <property type="entry name" value="CYTOCHROME C BIOGENESIS PROTEIN CCS1, CHLOROPLASTIC"/>
    <property type="match status" value="1"/>
</dbReference>
<protein>
    <submittedName>
        <fullName evidence="8">Cytochrome c biogenesis protein</fullName>
    </submittedName>
</protein>